<reference evidence="1 2" key="1">
    <citation type="journal article" date="2017" name="Nat. Microbiol.">
        <title>Natural product diversity associated with the nematode symbionts Photorhabdus and Xenorhabdus.</title>
        <authorList>
            <person name="Tobias N.J."/>
            <person name="Wolff H."/>
            <person name="Djahanschiri B."/>
            <person name="Grundmann F."/>
            <person name="Kronenwerth M."/>
            <person name="Shi Y.M."/>
            <person name="Simonyi S."/>
            <person name="Grun P."/>
            <person name="Shapiro-Ilan D."/>
            <person name="Pidot S.J."/>
            <person name="Stinear T.P."/>
            <person name="Ebersberger I."/>
            <person name="Bode H.B."/>
        </authorList>
    </citation>
    <scope>NUCLEOTIDE SEQUENCE [LARGE SCALE GENOMIC DNA]</scope>
    <source>
        <strain evidence="1 2">DSM 17902</strain>
    </source>
</reference>
<organism evidence="1 2">
    <name type="scientific">Xenorhabdus miraniensis</name>
    <dbReference type="NCBI Taxonomy" id="351674"/>
    <lineage>
        <taxon>Bacteria</taxon>
        <taxon>Pseudomonadati</taxon>
        <taxon>Pseudomonadota</taxon>
        <taxon>Gammaproteobacteria</taxon>
        <taxon>Enterobacterales</taxon>
        <taxon>Morganellaceae</taxon>
        <taxon>Xenorhabdus</taxon>
    </lineage>
</organism>
<dbReference type="AlphaFoldDB" id="A0A2D0JQA7"/>
<keyword evidence="2" id="KW-1185">Reference proteome</keyword>
<dbReference type="Proteomes" id="UP000221980">
    <property type="component" value="Unassembled WGS sequence"/>
</dbReference>
<comment type="caution">
    <text evidence="1">The sequence shown here is derived from an EMBL/GenBank/DDBJ whole genome shotgun (WGS) entry which is preliminary data.</text>
</comment>
<dbReference type="OrthoDB" id="6439028at2"/>
<evidence type="ECO:0000313" key="1">
    <source>
        <dbReference type="EMBL" id="PHM48521.1"/>
    </source>
</evidence>
<name>A0A2D0JQA7_9GAMM</name>
<proteinExistence type="predicted"/>
<gene>
    <name evidence="1" type="ORF">Xmir_02324</name>
</gene>
<dbReference type="RefSeq" id="WP_099114407.1">
    <property type="nucleotide sequence ID" value="NZ_CAWNQI010000002.1"/>
</dbReference>
<accession>A0A2D0JQA7</accession>
<protein>
    <submittedName>
        <fullName evidence="1">Uncharacterized protein</fullName>
    </submittedName>
</protein>
<sequence length="76" mass="8860">MNKLKTQPERSPEQKEQLPAFMVQQANFVCLAGFTQQRSILYLVAGRSLMRDNEAQVQEVRALTCYEYCFKNQITK</sequence>
<evidence type="ECO:0000313" key="2">
    <source>
        <dbReference type="Proteomes" id="UP000221980"/>
    </source>
</evidence>
<dbReference type="EMBL" id="NITZ01000010">
    <property type="protein sequence ID" value="PHM48521.1"/>
    <property type="molecule type" value="Genomic_DNA"/>
</dbReference>